<evidence type="ECO:0000313" key="3">
    <source>
        <dbReference type="Proteomes" id="UP000807353"/>
    </source>
</evidence>
<keyword evidence="1" id="KW-0472">Membrane</keyword>
<reference evidence="2" key="1">
    <citation type="submission" date="2020-11" db="EMBL/GenBank/DDBJ databases">
        <authorList>
            <consortium name="DOE Joint Genome Institute"/>
            <person name="Ahrendt S."/>
            <person name="Riley R."/>
            <person name="Andreopoulos W."/>
            <person name="Labutti K."/>
            <person name="Pangilinan J."/>
            <person name="Ruiz-Duenas F.J."/>
            <person name="Barrasa J.M."/>
            <person name="Sanchez-Garcia M."/>
            <person name="Camarero S."/>
            <person name="Miyauchi S."/>
            <person name="Serrano A."/>
            <person name="Linde D."/>
            <person name="Babiker R."/>
            <person name="Drula E."/>
            <person name="Ayuso-Fernandez I."/>
            <person name="Pacheco R."/>
            <person name="Padilla G."/>
            <person name="Ferreira P."/>
            <person name="Barriuso J."/>
            <person name="Kellner H."/>
            <person name="Castanera R."/>
            <person name="Alfaro M."/>
            <person name="Ramirez L."/>
            <person name="Pisabarro A.G."/>
            <person name="Kuo A."/>
            <person name="Tritt A."/>
            <person name="Lipzen A."/>
            <person name="He G."/>
            <person name="Yan M."/>
            <person name="Ng V."/>
            <person name="Cullen D."/>
            <person name="Martin F."/>
            <person name="Rosso M.-N."/>
            <person name="Henrissat B."/>
            <person name="Hibbett D."/>
            <person name="Martinez A.T."/>
            <person name="Grigoriev I.V."/>
        </authorList>
    </citation>
    <scope>NUCLEOTIDE SEQUENCE</scope>
    <source>
        <strain evidence="2">CBS 247.69</strain>
    </source>
</reference>
<name>A0A9P5Y0P8_9AGAR</name>
<proteinExistence type="predicted"/>
<feature type="transmembrane region" description="Helical" evidence="1">
    <location>
        <begin position="49"/>
        <end position="71"/>
    </location>
</feature>
<dbReference type="EMBL" id="MU150322">
    <property type="protein sequence ID" value="KAF9459191.1"/>
    <property type="molecule type" value="Genomic_DNA"/>
</dbReference>
<accession>A0A9P5Y0P8</accession>
<dbReference type="Proteomes" id="UP000807353">
    <property type="component" value="Unassembled WGS sequence"/>
</dbReference>
<dbReference type="AlphaFoldDB" id="A0A9P5Y0P8"/>
<evidence type="ECO:0000313" key="2">
    <source>
        <dbReference type="EMBL" id="KAF9459191.1"/>
    </source>
</evidence>
<comment type="caution">
    <text evidence="2">The sequence shown here is derived from an EMBL/GenBank/DDBJ whole genome shotgun (WGS) entry which is preliminary data.</text>
</comment>
<gene>
    <name evidence="2" type="ORF">BDZ94DRAFT_1268997</name>
</gene>
<keyword evidence="3" id="KW-1185">Reference proteome</keyword>
<keyword evidence="1" id="KW-0812">Transmembrane</keyword>
<sequence length="72" mass="7492">MRLLRVMSIVSITLGSAVDSGALRSSFDAAGLHVCLLRVISIVSTSLDLVVYSGAVAIYSTFNAIVSGFSVL</sequence>
<organism evidence="2 3">
    <name type="scientific">Collybia nuda</name>
    <dbReference type="NCBI Taxonomy" id="64659"/>
    <lineage>
        <taxon>Eukaryota</taxon>
        <taxon>Fungi</taxon>
        <taxon>Dikarya</taxon>
        <taxon>Basidiomycota</taxon>
        <taxon>Agaricomycotina</taxon>
        <taxon>Agaricomycetes</taxon>
        <taxon>Agaricomycetidae</taxon>
        <taxon>Agaricales</taxon>
        <taxon>Tricholomatineae</taxon>
        <taxon>Clitocybaceae</taxon>
        <taxon>Collybia</taxon>
    </lineage>
</organism>
<evidence type="ECO:0000256" key="1">
    <source>
        <dbReference type="SAM" id="Phobius"/>
    </source>
</evidence>
<keyword evidence="1" id="KW-1133">Transmembrane helix</keyword>
<protein>
    <submittedName>
        <fullName evidence="2">Uncharacterized protein</fullName>
    </submittedName>
</protein>